<dbReference type="EMBL" id="RQEV01000010">
    <property type="protein sequence ID" value="TGK18827.1"/>
    <property type="molecule type" value="Genomic_DNA"/>
</dbReference>
<reference evidence="1" key="1">
    <citation type="journal article" date="2019" name="PLoS Negl. Trop. Dis.">
        <title>Revisiting the worldwide diversity of Leptospira species in the environment.</title>
        <authorList>
            <person name="Vincent A.T."/>
            <person name="Schiettekatte O."/>
            <person name="Bourhy P."/>
            <person name="Veyrier F.J."/>
            <person name="Picardeau M."/>
        </authorList>
    </citation>
    <scope>NUCLEOTIDE SEQUENCE [LARGE SCALE GENOMIC DNA]</scope>
    <source>
        <strain evidence="1">SCS5</strain>
    </source>
</reference>
<dbReference type="OrthoDB" id="345811at2"/>
<evidence type="ECO:0000313" key="2">
    <source>
        <dbReference type="Proteomes" id="UP000297855"/>
    </source>
</evidence>
<name>A0A4R9GPC1_9LEPT</name>
<accession>A0A4R9GPC1</accession>
<dbReference type="Proteomes" id="UP000297855">
    <property type="component" value="Unassembled WGS sequence"/>
</dbReference>
<keyword evidence="2" id="KW-1185">Reference proteome</keyword>
<evidence type="ECO:0000313" key="1">
    <source>
        <dbReference type="EMBL" id="TGK18827.1"/>
    </source>
</evidence>
<sequence length="221" mass="25023">MILAAESSASCKIESVQSRWSFLGGLIPAWKSSVFFGLIPPLNSPLPEPPPGKTIRTTETAKWHDYTVTILLGWLFTITKRTFIVEFCEEGLYANHWDHQSETVEQQLYRMAMSGKVTVHLVSGETFSSKILGFDAENITLERQFSDPDGGTVDRLHLKDGSTVEGRIFAQNDHEVEIETKSDGVKFIAKDKLQRTEFRVPLMITERKSVRKADLQKLTFE</sequence>
<dbReference type="AlphaFoldDB" id="A0A4R9GPC1"/>
<protein>
    <submittedName>
        <fullName evidence="1">Uncharacterized protein</fullName>
    </submittedName>
</protein>
<dbReference type="NCBIfam" id="NF047624">
    <property type="entry name" value="LIC_13076_fam"/>
    <property type="match status" value="1"/>
</dbReference>
<proteinExistence type="predicted"/>
<comment type="caution">
    <text evidence="1">The sequence shown here is derived from an EMBL/GenBank/DDBJ whole genome shotgun (WGS) entry which is preliminary data.</text>
</comment>
<organism evidence="1 2">
    <name type="scientific">Leptospira fluminis</name>
    <dbReference type="NCBI Taxonomy" id="2484979"/>
    <lineage>
        <taxon>Bacteria</taxon>
        <taxon>Pseudomonadati</taxon>
        <taxon>Spirochaetota</taxon>
        <taxon>Spirochaetia</taxon>
        <taxon>Leptospirales</taxon>
        <taxon>Leptospiraceae</taxon>
        <taxon>Leptospira</taxon>
    </lineage>
</organism>
<gene>
    <name evidence="1" type="ORF">EHO61_09995</name>
</gene>